<name>A0A7Y0M341_CELFI</name>
<dbReference type="GO" id="GO:0005524">
    <property type="term" value="F:ATP binding"/>
    <property type="evidence" value="ECO:0007669"/>
    <property type="project" value="UniProtKB-KW"/>
</dbReference>
<dbReference type="PANTHER" id="PTHR43384:SF6">
    <property type="entry name" value="SEPTUM SITE-DETERMINING PROTEIN MIND HOMOLOG, CHLOROPLASTIC"/>
    <property type="match status" value="1"/>
</dbReference>
<keyword evidence="1" id="KW-0547">Nucleotide-binding</keyword>
<dbReference type="Proteomes" id="UP000562124">
    <property type="component" value="Unassembled WGS sequence"/>
</dbReference>
<dbReference type="GO" id="GO:0005829">
    <property type="term" value="C:cytosol"/>
    <property type="evidence" value="ECO:0007669"/>
    <property type="project" value="TreeGrafter"/>
</dbReference>
<proteinExistence type="predicted"/>
<dbReference type="AlphaFoldDB" id="A0A7Y0M341"/>
<dbReference type="InterPro" id="IPR027417">
    <property type="entry name" value="P-loop_NTPase"/>
</dbReference>
<reference evidence="4 5" key="1">
    <citation type="submission" date="2020-04" db="EMBL/GenBank/DDBJ databases">
        <title>Sequencing and Assembly of C. fimi.</title>
        <authorList>
            <person name="Ramsey A.R."/>
        </authorList>
    </citation>
    <scope>NUCLEOTIDE SEQUENCE [LARGE SCALE GENOMIC DNA]</scope>
    <source>
        <strain evidence="4 5">SB</strain>
    </source>
</reference>
<sequence length="301" mass="30828">MARWLRPAGTALRIAVGGSTSLARDLAAADDGLRLPVSTSRRIAVVQVDGGAGATTLVVRVGTALARRRRGAGVLAVDAARGPAALASAARVDSPLSLAQSRSRTSGVVTAAQARAAVPRSAAGLAVLGAGTAEHEGWPAPFEAWRSAVDPVARFFDVVVTDWGVRGDDAELAQVAEAHHVVVVVSRTDRGNAERALHLAGRAVALGAARVAMVLTDVGGTGGATDELLRRQLADRADVPVLTVPHEPLAPGRPLAVATRRAYAGVGARLVALSRETGQVARPAAPPAAHAVVEPGRRRRT</sequence>
<dbReference type="Gene3D" id="3.40.50.300">
    <property type="entry name" value="P-loop containing nucleotide triphosphate hydrolases"/>
    <property type="match status" value="1"/>
</dbReference>
<keyword evidence="2" id="KW-0067">ATP-binding</keyword>
<dbReference type="GO" id="GO:0009898">
    <property type="term" value="C:cytoplasmic side of plasma membrane"/>
    <property type="evidence" value="ECO:0007669"/>
    <property type="project" value="TreeGrafter"/>
</dbReference>
<feature type="compositionally biased region" description="Low complexity" evidence="3">
    <location>
        <begin position="282"/>
        <end position="293"/>
    </location>
</feature>
<dbReference type="PANTHER" id="PTHR43384">
    <property type="entry name" value="SEPTUM SITE-DETERMINING PROTEIN MIND HOMOLOG, CHLOROPLASTIC-RELATED"/>
    <property type="match status" value="1"/>
</dbReference>
<evidence type="ECO:0000256" key="3">
    <source>
        <dbReference type="SAM" id="MobiDB-lite"/>
    </source>
</evidence>
<gene>
    <name evidence="4" type="ORF">HIR71_15510</name>
</gene>
<evidence type="ECO:0000256" key="1">
    <source>
        <dbReference type="ARBA" id="ARBA00022741"/>
    </source>
</evidence>
<evidence type="ECO:0000313" key="4">
    <source>
        <dbReference type="EMBL" id="NMR21607.1"/>
    </source>
</evidence>
<dbReference type="EMBL" id="JABCJJ010000044">
    <property type="protein sequence ID" value="NMR21607.1"/>
    <property type="molecule type" value="Genomic_DNA"/>
</dbReference>
<dbReference type="RefSeq" id="WP_169325977.1">
    <property type="nucleotide sequence ID" value="NZ_JABCJJ010000044.1"/>
</dbReference>
<evidence type="ECO:0000313" key="5">
    <source>
        <dbReference type="Proteomes" id="UP000562124"/>
    </source>
</evidence>
<dbReference type="InterPro" id="IPR050625">
    <property type="entry name" value="ParA/MinD_ATPase"/>
</dbReference>
<feature type="region of interest" description="Disordered" evidence="3">
    <location>
        <begin position="282"/>
        <end position="301"/>
    </location>
</feature>
<evidence type="ECO:0000256" key="2">
    <source>
        <dbReference type="ARBA" id="ARBA00022840"/>
    </source>
</evidence>
<protein>
    <recommendedName>
        <fullName evidence="6">MinD-like ATPase involved in chromosome partitioning or flagellar assembly</fullName>
    </recommendedName>
</protein>
<dbReference type="GO" id="GO:0016887">
    <property type="term" value="F:ATP hydrolysis activity"/>
    <property type="evidence" value="ECO:0007669"/>
    <property type="project" value="TreeGrafter"/>
</dbReference>
<dbReference type="GO" id="GO:0051782">
    <property type="term" value="P:negative regulation of cell division"/>
    <property type="evidence" value="ECO:0007669"/>
    <property type="project" value="TreeGrafter"/>
</dbReference>
<evidence type="ECO:0008006" key="6">
    <source>
        <dbReference type="Google" id="ProtNLM"/>
    </source>
</evidence>
<organism evidence="4 5">
    <name type="scientific">Cellulomonas fimi</name>
    <dbReference type="NCBI Taxonomy" id="1708"/>
    <lineage>
        <taxon>Bacteria</taxon>
        <taxon>Bacillati</taxon>
        <taxon>Actinomycetota</taxon>
        <taxon>Actinomycetes</taxon>
        <taxon>Micrococcales</taxon>
        <taxon>Cellulomonadaceae</taxon>
        <taxon>Cellulomonas</taxon>
    </lineage>
</organism>
<accession>A0A7Y0M341</accession>
<keyword evidence="5" id="KW-1185">Reference proteome</keyword>
<dbReference type="SUPFAM" id="SSF52540">
    <property type="entry name" value="P-loop containing nucleoside triphosphate hydrolases"/>
    <property type="match status" value="1"/>
</dbReference>
<comment type="caution">
    <text evidence="4">The sequence shown here is derived from an EMBL/GenBank/DDBJ whole genome shotgun (WGS) entry which is preliminary data.</text>
</comment>